<protein>
    <recommendedName>
        <fullName evidence="4">Flagellar assembly protein FliH</fullName>
    </recommendedName>
</protein>
<keyword evidence="5" id="KW-0813">Transport</keyword>
<name>A0A0G3EY87_9BURK</name>
<dbReference type="PRINTS" id="PR01003">
    <property type="entry name" value="FLGFLIH"/>
</dbReference>
<dbReference type="PANTHER" id="PTHR34982">
    <property type="entry name" value="YOP PROTEINS TRANSLOCATION PROTEIN L"/>
    <property type="match status" value="1"/>
</dbReference>
<dbReference type="GO" id="GO:0009288">
    <property type="term" value="C:bacterial-type flagellum"/>
    <property type="evidence" value="ECO:0007669"/>
    <property type="project" value="InterPro"/>
</dbReference>
<dbReference type="GO" id="GO:0015031">
    <property type="term" value="P:protein transport"/>
    <property type="evidence" value="ECO:0007669"/>
    <property type="project" value="UniProtKB-KW"/>
</dbReference>
<evidence type="ECO:0000256" key="7">
    <source>
        <dbReference type="ARBA" id="ARBA00022795"/>
    </source>
</evidence>
<dbReference type="InterPro" id="IPR051472">
    <property type="entry name" value="T3SS_Stator/FliH"/>
</dbReference>
<dbReference type="PATRIC" id="fig|445709.3.peg.3687"/>
<dbReference type="Pfam" id="PF02108">
    <property type="entry name" value="FliH"/>
    <property type="match status" value="1"/>
</dbReference>
<sequence>MSSSVIPKERLSAYQRWEMASFDAAPPVREDPAAAAELAQRREAARNEGHAAGYQAGYQAGLEAGTAAGQAQVQAQAEHLRTLAAAFTDALDALDREIADTLVSLALDIAHQALRQTLAVRPEALLPAVREVLASETIGDAPRLLLNPEDIGLVQSHLQDELEAGGWTVRADPTIARGGCRAQSASGEIDASLPTRWARVAAALGKQQTW</sequence>
<comment type="similarity">
    <text evidence="3">Belongs to the FliH family.</text>
</comment>
<evidence type="ECO:0000256" key="1">
    <source>
        <dbReference type="ARBA" id="ARBA00003041"/>
    </source>
</evidence>
<evidence type="ECO:0000313" key="11">
    <source>
        <dbReference type="EMBL" id="AKJ69726.1"/>
    </source>
</evidence>
<dbReference type="GO" id="GO:0044781">
    <property type="term" value="P:bacterial-type flagellum organization"/>
    <property type="evidence" value="ECO:0007669"/>
    <property type="project" value="UniProtKB-KW"/>
</dbReference>
<keyword evidence="6" id="KW-0963">Cytoplasm</keyword>
<feature type="domain" description="Flagellar assembly protein FliH/Type III secretion system HrpE" evidence="10">
    <location>
        <begin position="75"/>
        <end position="200"/>
    </location>
</feature>
<dbReference type="InterPro" id="IPR000563">
    <property type="entry name" value="Flag_FliH"/>
</dbReference>
<evidence type="ECO:0000256" key="8">
    <source>
        <dbReference type="ARBA" id="ARBA00022927"/>
    </source>
</evidence>
<dbReference type="GO" id="GO:0071973">
    <property type="term" value="P:bacterial-type flagellum-dependent cell motility"/>
    <property type="evidence" value="ECO:0007669"/>
    <property type="project" value="InterPro"/>
</dbReference>
<dbReference type="GO" id="GO:0003774">
    <property type="term" value="F:cytoskeletal motor activity"/>
    <property type="evidence" value="ECO:0007669"/>
    <property type="project" value="InterPro"/>
</dbReference>
<dbReference type="GO" id="GO:0005829">
    <property type="term" value="C:cytosol"/>
    <property type="evidence" value="ECO:0007669"/>
    <property type="project" value="TreeGrafter"/>
</dbReference>
<evidence type="ECO:0000313" key="12">
    <source>
        <dbReference type="Proteomes" id="UP000036700"/>
    </source>
</evidence>
<evidence type="ECO:0000256" key="3">
    <source>
        <dbReference type="ARBA" id="ARBA00006602"/>
    </source>
</evidence>
<dbReference type="KEGG" id="ptx:ABW99_17465"/>
<dbReference type="STRING" id="445709.ABW99_17465"/>
<dbReference type="PANTHER" id="PTHR34982:SF1">
    <property type="entry name" value="FLAGELLAR ASSEMBLY PROTEIN FLIH"/>
    <property type="match status" value="1"/>
</dbReference>
<gene>
    <name evidence="11" type="ORF">ABW99_17465</name>
</gene>
<evidence type="ECO:0000256" key="2">
    <source>
        <dbReference type="ARBA" id="ARBA00004496"/>
    </source>
</evidence>
<dbReference type="InterPro" id="IPR018035">
    <property type="entry name" value="Flagellar_FliH/T3SS_HrpE"/>
</dbReference>
<evidence type="ECO:0000259" key="10">
    <source>
        <dbReference type="Pfam" id="PF02108"/>
    </source>
</evidence>
<keyword evidence="7" id="KW-1005">Bacterial flagellum biogenesis</keyword>
<organism evidence="11 12">
    <name type="scientific">Pandoraea thiooxydans</name>
    <dbReference type="NCBI Taxonomy" id="445709"/>
    <lineage>
        <taxon>Bacteria</taxon>
        <taxon>Pseudomonadati</taxon>
        <taxon>Pseudomonadota</taxon>
        <taxon>Betaproteobacteria</taxon>
        <taxon>Burkholderiales</taxon>
        <taxon>Burkholderiaceae</taxon>
        <taxon>Pandoraea</taxon>
    </lineage>
</organism>
<dbReference type="NCBIfam" id="NF004270">
    <property type="entry name" value="PRK05687.2-1"/>
    <property type="match status" value="1"/>
</dbReference>
<keyword evidence="9" id="KW-1006">Bacterial flagellum protein export</keyword>
<evidence type="ECO:0000256" key="9">
    <source>
        <dbReference type="ARBA" id="ARBA00023225"/>
    </source>
</evidence>
<keyword evidence="8" id="KW-0653">Protein transport</keyword>
<evidence type="ECO:0000256" key="4">
    <source>
        <dbReference type="ARBA" id="ARBA00016507"/>
    </source>
</evidence>
<reference evidence="12" key="1">
    <citation type="submission" date="2015-06" db="EMBL/GenBank/DDBJ databases">
        <authorList>
            <person name="Lim Y.L."/>
            <person name="Ee R."/>
            <person name="Yong D."/>
            <person name="How K.Y."/>
            <person name="Yin W.F."/>
            <person name="Chan K.G."/>
        </authorList>
    </citation>
    <scope>NUCLEOTIDE SEQUENCE [LARGE SCALE GENOMIC DNA]</scope>
    <source>
        <strain evidence="12">DSM 25325</strain>
    </source>
</reference>
<dbReference type="AlphaFoldDB" id="A0A0G3EY87"/>
<dbReference type="RefSeq" id="WP_047215635.1">
    <property type="nucleotide sequence ID" value="NZ_CP011568.3"/>
</dbReference>
<dbReference type="OrthoDB" id="5296952at2"/>
<accession>A0A0G3EY87</accession>
<dbReference type="Proteomes" id="UP000036700">
    <property type="component" value="Chromosome"/>
</dbReference>
<proteinExistence type="inferred from homology"/>
<dbReference type="EMBL" id="CP011568">
    <property type="protein sequence ID" value="AKJ69726.1"/>
    <property type="molecule type" value="Genomic_DNA"/>
</dbReference>
<evidence type="ECO:0000256" key="5">
    <source>
        <dbReference type="ARBA" id="ARBA00022448"/>
    </source>
</evidence>
<keyword evidence="12" id="KW-1185">Reference proteome</keyword>
<evidence type="ECO:0000256" key="6">
    <source>
        <dbReference type="ARBA" id="ARBA00022490"/>
    </source>
</evidence>
<comment type="subcellular location">
    <subcellularLocation>
        <location evidence="2">Cytoplasm</location>
    </subcellularLocation>
</comment>
<comment type="function">
    <text evidence="1">Needed for flagellar regrowth and assembly.</text>
</comment>